<name>A0A2T2N169_CORCC</name>
<organism evidence="3 4">
    <name type="scientific">Corynespora cassiicola Philippines</name>
    <dbReference type="NCBI Taxonomy" id="1448308"/>
    <lineage>
        <taxon>Eukaryota</taxon>
        <taxon>Fungi</taxon>
        <taxon>Dikarya</taxon>
        <taxon>Ascomycota</taxon>
        <taxon>Pezizomycotina</taxon>
        <taxon>Dothideomycetes</taxon>
        <taxon>Pleosporomycetidae</taxon>
        <taxon>Pleosporales</taxon>
        <taxon>Corynesporascaceae</taxon>
        <taxon>Corynespora</taxon>
    </lineage>
</organism>
<dbReference type="InterPro" id="IPR002347">
    <property type="entry name" value="SDR_fam"/>
</dbReference>
<evidence type="ECO:0000256" key="2">
    <source>
        <dbReference type="ARBA" id="ARBA00023002"/>
    </source>
</evidence>
<dbReference type="Gene3D" id="3.40.50.720">
    <property type="entry name" value="NAD(P)-binding Rossmann-like Domain"/>
    <property type="match status" value="1"/>
</dbReference>
<evidence type="ECO:0000256" key="1">
    <source>
        <dbReference type="ARBA" id="ARBA00006484"/>
    </source>
</evidence>
<gene>
    <name evidence="3" type="ORF">BS50DRAFT_658967</name>
</gene>
<dbReference type="GO" id="GO:0016491">
    <property type="term" value="F:oxidoreductase activity"/>
    <property type="evidence" value="ECO:0007669"/>
    <property type="project" value="UniProtKB-KW"/>
</dbReference>
<sequence>MSQSILVVIGAGGIGEAIARRFGPGKEVLLGDWSNALLQEATQRMKRDGFRVTSQHVDISSHDSVIQFAETAQSLGQVMHVAISAGLSPVSSTRETILAVNLAGTGFCIAEFGKLIGHGGTCVVISSLAGYTLAQDVPHEVIQHLARTSPSDVLGLPLLRETVLDPWSAYGVSKRVNYVQVQDASLSWARRGARINSISPGAIQTPMLSLESQASKKEVVHDLAQNVPCKRVGGSGEVAHVAAFLLGSESSFVTGTDILVDGGALAYLGRDTSS</sequence>
<dbReference type="PANTHER" id="PTHR24321">
    <property type="entry name" value="DEHYDROGENASES, SHORT CHAIN"/>
    <property type="match status" value="1"/>
</dbReference>
<dbReference type="InterPro" id="IPR036291">
    <property type="entry name" value="NAD(P)-bd_dom_sf"/>
</dbReference>
<dbReference type="Pfam" id="PF00106">
    <property type="entry name" value="adh_short"/>
    <property type="match status" value="1"/>
</dbReference>
<proteinExistence type="inferred from homology"/>
<dbReference type="PANTHER" id="PTHR24321:SF8">
    <property type="entry name" value="ESTRADIOL 17-BETA-DEHYDROGENASE 8-RELATED"/>
    <property type="match status" value="1"/>
</dbReference>
<protein>
    <submittedName>
        <fullName evidence="3">Short-chain dehydrogenase/reductase</fullName>
    </submittedName>
</protein>
<dbReference type="SUPFAM" id="SSF51735">
    <property type="entry name" value="NAD(P)-binding Rossmann-fold domains"/>
    <property type="match status" value="1"/>
</dbReference>
<accession>A0A2T2N169</accession>
<dbReference type="Pfam" id="PF13561">
    <property type="entry name" value="adh_short_C2"/>
    <property type="match status" value="1"/>
</dbReference>
<keyword evidence="4" id="KW-1185">Reference proteome</keyword>
<dbReference type="AlphaFoldDB" id="A0A2T2N169"/>
<evidence type="ECO:0000313" key="4">
    <source>
        <dbReference type="Proteomes" id="UP000240883"/>
    </source>
</evidence>
<dbReference type="EMBL" id="KZ678162">
    <property type="protein sequence ID" value="PSN59185.1"/>
    <property type="molecule type" value="Genomic_DNA"/>
</dbReference>
<dbReference type="STRING" id="1448308.A0A2T2N169"/>
<reference evidence="3 4" key="1">
    <citation type="journal article" date="2018" name="Front. Microbiol.">
        <title>Genome-Wide Analysis of Corynespora cassiicola Leaf Fall Disease Putative Effectors.</title>
        <authorList>
            <person name="Lopez D."/>
            <person name="Ribeiro S."/>
            <person name="Label P."/>
            <person name="Fumanal B."/>
            <person name="Venisse J.S."/>
            <person name="Kohler A."/>
            <person name="de Oliveira R.R."/>
            <person name="Labutti K."/>
            <person name="Lipzen A."/>
            <person name="Lail K."/>
            <person name="Bauer D."/>
            <person name="Ohm R.A."/>
            <person name="Barry K.W."/>
            <person name="Spatafora J."/>
            <person name="Grigoriev I.V."/>
            <person name="Martin F.M."/>
            <person name="Pujade-Renaud V."/>
        </authorList>
    </citation>
    <scope>NUCLEOTIDE SEQUENCE [LARGE SCALE GENOMIC DNA]</scope>
    <source>
        <strain evidence="3 4">Philippines</strain>
    </source>
</reference>
<comment type="similarity">
    <text evidence="1">Belongs to the short-chain dehydrogenases/reductases (SDR) family.</text>
</comment>
<keyword evidence="2" id="KW-0560">Oxidoreductase</keyword>
<dbReference type="CDD" id="cd05233">
    <property type="entry name" value="SDR_c"/>
    <property type="match status" value="1"/>
</dbReference>
<evidence type="ECO:0000313" key="3">
    <source>
        <dbReference type="EMBL" id="PSN59185.1"/>
    </source>
</evidence>
<dbReference type="NCBIfam" id="NF005395">
    <property type="entry name" value="PRK06940.1"/>
    <property type="match status" value="1"/>
</dbReference>
<dbReference type="Proteomes" id="UP000240883">
    <property type="component" value="Unassembled WGS sequence"/>
</dbReference>
<dbReference type="PRINTS" id="PR00081">
    <property type="entry name" value="GDHRDH"/>
</dbReference>
<dbReference type="OrthoDB" id="5840532at2759"/>